<accession>A0A5C6AHU1</accession>
<dbReference type="InterPro" id="IPR002372">
    <property type="entry name" value="PQQ_rpt_dom"/>
</dbReference>
<feature type="chain" id="PRO_5023038522" evidence="2">
    <location>
        <begin position="29"/>
        <end position="435"/>
    </location>
</feature>
<evidence type="ECO:0000256" key="2">
    <source>
        <dbReference type="SAM" id="SignalP"/>
    </source>
</evidence>
<keyword evidence="2" id="KW-0732">Signal</keyword>
<dbReference type="InterPro" id="IPR015943">
    <property type="entry name" value="WD40/YVTN_repeat-like_dom_sf"/>
</dbReference>
<organism evidence="4 5">
    <name type="scientific">Stieleria varia</name>
    <dbReference type="NCBI Taxonomy" id="2528005"/>
    <lineage>
        <taxon>Bacteria</taxon>
        <taxon>Pseudomonadati</taxon>
        <taxon>Planctomycetota</taxon>
        <taxon>Planctomycetia</taxon>
        <taxon>Pirellulales</taxon>
        <taxon>Pirellulaceae</taxon>
        <taxon>Stieleria</taxon>
    </lineage>
</organism>
<dbReference type="SMART" id="SM00564">
    <property type="entry name" value="PQQ"/>
    <property type="match status" value="3"/>
</dbReference>
<dbReference type="InterPro" id="IPR011047">
    <property type="entry name" value="Quinoprotein_ADH-like_sf"/>
</dbReference>
<feature type="region of interest" description="Disordered" evidence="1">
    <location>
        <begin position="25"/>
        <end position="46"/>
    </location>
</feature>
<dbReference type="PANTHER" id="PTHR34512">
    <property type="entry name" value="CELL SURFACE PROTEIN"/>
    <property type="match status" value="1"/>
</dbReference>
<proteinExistence type="predicted"/>
<dbReference type="SUPFAM" id="SSF50998">
    <property type="entry name" value="Quinoprotein alcohol dehydrogenase-like"/>
    <property type="match status" value="1"/>
</dbReference>
<feature type="domain" description="Pyrrolo-quinoline quinone repeat" evidence="3">
    <location>
        <begin position="97"/>
        <end position="350"/>
    </location>
</feature>
<gene>
    <name evidence="4" type="ORF">Pla52n_51280</name>
</gene>
<reference evidence="4 5" key="1">
    <citation type="submission" date="2019-02" db="EMBL/GenBank/DDBJ databases">
        <title>Deep-cultivation of Planctomycetes and their phenomic and genomic characterization uncovers novel biology.</title>
        <authorList>
            <person name="Wiegand S."/>
            <person name="Jogler M."/>
            <person name="Boedeker C."/>
            <person name="Pinto D."/>
            <person name="Vollmers J."/>
            <person name="Rivas-Marin E."/>
            <person name="Kohn T."/>
            <person name="Peeters S.H."/>
            <person name="Heuer A."/>
            <person name="Rast P."/>
            <person name="Oberbeckmann S."/>
            <person name="Bunk B."/>
            <person name="Jeske O."/>
            <person name="Meyerdierks A."/>
            <person name="Storesund J.E."/>
            <person name="Kallscheuer N."/>
            <person name="Luecker S."/>
            <person name="Lage O.M."/>
            <person name="Pohl T."/>
            <person name="Merkel B.J."/>
            <person name="Hornburger P."/>
            <person name="Mueller R.-W."/>
            <person name="Bruemmer F."/>
            <person name="Labrenz M."/>
            <person name="Spormann A.M."/>
            <person name="Op Den Camp H."/>
            <person name="Overmann J."/>
            <person name="Amann R."/>
            <person name="Jetten M.S.M."/>
            <person name="Mascher T."/>
            <person name="Medema M.H."/>
            <person name="Devos D.P."/>
            <person name="Kaster A.-K."/>
            <person name="Ovreas L."/>
            <person name="Rohde M."/>
            <person name="Galperin M.Y."/>
            <person name="Jogler C."/>
        </authorList>
    </citation>
    <scope>NUCLEOTIDE SEQUENCE [LARGE SCALE GENOMIC DNA]</scope>
    <source>
        <strain evidence="4 5">Pla52n</strain>
    </source>
</reference>
<keyword evidence="5" id="KW-1185">Reference proteome</keyword>
<dbReference type="OrthoDB" id="229752at2"/>
<comment type="caution">
    <text evidence="4">The sequence shown here is derived from an EMBL/GenBank/DDBJ whole genome shotgun (WGS) entry which is preliminary data.</text>
</comment>
<dbReference type="AlphaFoldDB" id="A0A5C6AHU1"/>
<dbReference type="PANTHER" id="PTHR34512:SF30">
    <property type="entry name" value="OUTER MEMBRANE PROTEIN ASSEMBLY FACTOR BAMB"/>
    <property type="match status" value="1"/>
</dbReference>
<name>A0A5C6AHU1_9BACT</name>
<evidence type="ECO:0000259" key="3">
    <source>
        <dbReference type="Pfam" id="PF13360"/>
    </source>
</evidence>
<feature type="signal peptide" evidence="2">
    <location>
        <begin position="1"/>
        <end position="28"/>
    </location>
</feature>
<dbReference type="Gene3D" id="2.130.10.10">
    <property type="entry name" value="YVTN repeat-like/Quinoprotein amine dehydrogenase"/>
    <property type="match status" value="1"/>
</dbReference>
<evidence type="ECO:0000313" key="5">
    <source>
        <dbReference type="Proteomes" id="UP000320176"/>
    </source>
</evidence>
<protein>
    <submittedName>
        <fullName evidence="4">Outer membrane biogenesis protein BamB</fullName>
    </submittedName>
</protein>
<dbReference type="InterPro" id="IPR018391">
    <property type="entry name" value="PQQ_b-propeller_rpt"/>
</dbReference>
<dbReference type="Proteomes" id="UP000320176">
    <property type="component" value="Unassembled WGS sequence"/>
</dbReference>
<evidence type="ECO:0000313" key="4">
    <source>
        <dbReference type="EMBL" id="TWT98611.1"/>
    </source>
</evidence>
<dbReference type="EMBL" id="SJPN01000006">
    <property type="protein sequence ID" value="TWT98611.1"/>
    <property type="molecule type" value="Genomic_DNA"/>
</dbReference>
<dbReference type="RefSeq" id="WP_146522145.1">
    <property type="nucleotide sequence ID" value="NZ_CP151726.1"/>
</dbReference>
<evidence type="ECO:0000256" key="1">
    <source>
        <dbReference type="SAM" id="MobiDB-lite"/>
    </source>
</evidence>
<sequence length="435" mass="46956" precursor="true">MPHLLPRVTTSFLLACTLTCVTASSARSGDTDWPQWRGPNRDGHAAPQELLQDWPSGGPPMSWTAVNLGTGYSTVSVVDGKVFTMGANDDECFAICLSLGDGSEIWKTPVARAGNSGDYNDQWGAGPRGTPTVDGDQVFVVTDIGTVAALAKDTGELLWSTSMTADHGGQVPTWGYSESPLVDGDRVVVTPGENNFMIALDRNSGKKVWGSKGIHEPAQYVSIMRGQRKQTAFYLTASKSGLIAVDCKSGDEVFRDTATGNQTAVIPTPILHDRFIYHTSAYGAGNTLLKIKDKPDGLSVQSVYALSNKSMENNHGGVVLVNDVIYGFTKSNGGNWMAQDMQSGDTLWEQGERPNRSGAICYADGRLYCYNDQDGTVHLAEPNRSDWISHGKLTLPKQTELDRGKGAIWTHPVVAAGKLIIRDQDLMYAYDIAAD</sequence>
<dbReference type="Pfam" id="PF13360">
    <property type="entry name" value="PQQ_2"/>
    <property type="match status" value="1"/>
</dbReference>